<dbReference type="Gene3D" id="1.10.287.1260">
    <property type="match status" value="1"/>
</dbReference>
<evidence type="ECO:0000256" key="5">
    <source>
        <dbReference type="ARBA" id="ARBA00022989"/>
    </source>
</evidence>
<feature type="transmembrane region" description="Helical" evidence="7">
    <location>
        <begin position="42"/>
        <end position="67"/>
    </location>
</feature>
<dbReference type="SUPFAM" id="SSF50182">
    <property type="entry name" value="Sm-like ribonucleoproteins"/>
    <property type="match status" value="1"/>
</dbReference>
<dbReference type="PANTHER" id="PTHR30221">
    <property type="entry name" value="SMALL-CONDUCTANCE MECHANOSENSITIVE CHANNEL"/>
    <property type="match status" value="1"/>
</dbReference>
<dbReference type="RefSeq" id="WP_145196206.1">
    <property type="nucleotide sequence ID" value="NZ_CP036267.1"/>
</dbReference>
<organism evidence="11 12">
    <name type="scientific">Thalassoglobus polymorphus</name>
    <dbReference type="NCBI Taxonomy" id="2527994"/>
    <lineage>
        <taxon>Bacteria</taxon>
        <taxon>Pseudomonadati</taxon>
        <taxon>Planctomycetota</taxon>
        <taxon>Planctomycetia</taxon>
        <taxon>Planctomycetales</taxon>
        <taxon>Planctomycetaceae</taxon>
        <taxon>Thalassoglobus</taxon>
    </lineage>
</organism>
<evidence type="ECO:0000256" key="1">
    <source>
        <dbReference type="ARBA" id="ARBA00004651"/>
    </source>
</evidence>
<keyword evidence="3" id="KW-1003">Cell membrane</keyword>
<dbReference type="PROSITE" id="PS01246">
    <property type="entry name" value="UPF0003"/>
    <property type="match status" value="1"/>
</dbReference>
<evidence type="ECO:0000313" key="12">
    <source>
        <dbReference type="Proteomes" id="UP000315724"/>
    </source>
</evidence>
<feature type="domain" description="Mechanosensitive ion channel MscS C-terminal" evidence="9">
    <location>
        <begin position="201"/>
        <end position="280"/>
    </location>
</feature>
<dbReference type="Gene3D" id="3.30.70.100">
    <property type="match status" value="1"/>
</dbReference>
<protein>
    <submittedName>
        <fullName evidence="11">Small-conductance mechanosensitive channel</fullName>
    </submittedName>
</protein>
<dbReference type="Proteomes" id="UP000315724">
    <property type="component" value="Chromosome"/>
</dbReference>
<feature type="transmembrane region" description="Helical" evidence="7">
    <location>
        <begin position="79"/>
        <end position="101"/>
    </location>
</feature>
<comment type="subcellular location">
    <subcellularLocation>
        <location evidence="1">Cell membrane</location>
        <topology evidence="1">Multi-pass membrane protein</topology>
    </subcellularLocation>
</comment>
<dbReference type="Pfam" id="PF00924">
    <property type="entry name" value="MS_channel_2nd"/>
    <property type="match status" value="1"/>
</dbReference>
<dbReference type="EMBL" id="CP036267">
    <property type="protein sequence ID" value="QDT31545.1"/>
    <property type="molecule type" value="Genomic_DNA"/>
</dbReference>
<dbReference type="InterPro" id="IPR006686">
    <property type="entry name" value="MscS_channel_CS"/>
</dbReference>
<dbReference type="InterPro" id="IPR049278">
    <property type="entry name" value="MS_channel_C"/>
</dbReference>
<proteinExistence type="inferred from homology"/>
<dbReference type="InterPro" id="IPR049142">
    <property type="entry name" value="MS_channel_1st"/>
</dbReference>
<keyword evidence="6 7" id="KW-0472">Membrane</keyword>
<name>A0A517QIY9_9PLAN</name>
<evidence type="ECO:0000313" key="11">
    <source>
        <dbReference type="EMBL" id="QDT31545.1"/>
    </source>
</evidence>
<dbReference type="Pfam" id="PF21082">
    <property type="entry name" value="MS_channel_3rd"/>
    <property type="match status" value="1"/>
</dbReference>
<keyword evidence="12" id="KW-1185">Reference proteome</keyword>
<evidence type="ECO:0000259" key="10">
    <source>
        <dbReference type="Pfam" id="PF21088"/>
    </source>
</evidence>
<dbReference type="SUPFAM" id="SSF82861">
    <property type="entry name" value="Mechanosensitive channel protein MscS (YggB), transmembrane region"/>
    <property type="match status" value="1"/>
</dbReference>
<dbReference type="SUPFAM" id="SSF82689">
    <property type="entry name" value="Mechanosensitive channel protein MscS (YggB), C-terminal domain"/>
    <property type="match status" value="1"/>
</dbReference>
<evidence type="ECO:0000256" key="4">
    <source>
        <dbReference type="ARBA" id="ARBA00022692"/>
    </source>
</evidence>
<dbReference type="Pfam" id="PF21088">
    <property type="entry name" value="MS_channel_1st"/>
    <property type="match status" value="1"/>
</dbReference>
<dbReference type="OrthoDB" id="9809206at2"/>
<dbReference type="PANTHER" id="PTHR30221:SF1">
    <property type="entry name" value="SMALL-CONDUCTANCE MECHANOSENSITIVE CHANNEL"/>
    <property type="match status" value="1"/>
</dbReference>
<dbReference type="Pfam" id="PF05552">
    <property type="entry name" value="MS_channel_1st_1"/>
    <property type="match status" value="1"/>
</dbReference>
<dbReference type="GO" id="GO:0005886">
    <property type="term" value="C:plasma membrane"/>
    <property type="evidence" value="ECO:0007669"/>
    <property type="project" value="UniProtKB-SubCell"/>
</dbReference>
<dbReference type="InterPro" id="IPR010920">
    <property type="entry name" value="LSM_dom_sf"/>
</dbReference>
<dbReference type="Gene3D" id="2.30.30.60">
    <property type="match status" value="1"/>
</dbReference>
<evidence type="ECO:0000256" key="3">
    <source>
        <dbReference type="ARBA" id="ARBA00022475"/>
    </source>
</evidence>
<comment type="similarity">
    <text evidence="2">Belongs to the MscS (TC 1.A.23) family.</text>
</comment>
<evidence type="ECO:0000256" key="2">
    <source>
        <dbReference type="ARBA" id="ARBA00008017"/>
    </source>
</evidence>
<evidence type="ECO:0000259" key="9">
    <source>
        <dbReference type="Pfam" id="PF21082"/>
    </source>
</evidence>
<dbReference type="InterPro" id="IPR011014">
    <property type="entry name" value="MscS_channel_TM-2"/>
</dbReference>
<dbReference type="InterPro" id="IPR023408">
    <property type="entry name" value="MscS_beta-dom_sf"/>
</dbReference>
<dbReference type="GO" id="GO:0008381">
    <property type="term" value="F:mechanosensitive monoatomic ion channel activity"/>
    <property type="evidence" value="ECO:0007669"/>
    <property type="project" value="InterPro"/>
</dbReference>
<evidence type="ECO:0000256" key="6">
    <source>
        <dbReference type="ARBA" id="ARBA00023136"/>
    </source>
</evidence>
<dbReference type="AlphaFoldDB" id="A0A517QIY9"/>
<accession>A0A517QIY9</accession>
<keyword evidence="5 7" id="KW-1133">Transmembrane helix</keyword>
<sequence length="300" mass="32219">MEWIIAQVNTEKGVTGVFSAVDQTLPWVKAVKEFAAEHAVSFGIRLLAALAILFIGRIVIGILMGFVSRGMQRASTDEMLVRFVQNVLKAVLLVVVVMASLQTLGVELTSLTAILAAAGFAVGMALQGSLSNFAAGIMLVVVKPFHAGDFIDVAGVSGTVQEVRLFSCSLKTFDGLSLTIPNGQITSGVIKNYSSEPNRLINLVIGCGYGDDLLAVKNLLLEIISSHEKVLTDPEPLVAVDELGASSVNLVVRPWVRNEDFGSVKRQLTEQIKLAFDEHGFTFPYPSQDVYLHNDATAEG</sequence>
<dbReference type="InterPro" id="IPR045275">
    <property type="entry name" value="MscS_archaea/bacteria_type"/>
</dbReference>
<dbReference type="InterPro" id="IPR011066">
    <property type="entry name" value="MscS_channel_C_sf"/>
</dbReference>
<dbReference type="InterPro" id="IPR008910">
    <property type="entry name" value="MSC_TM_helix"/>
</dbReference>
<evidence type="ECO:0000259" key="8">
    <source>
        <dbReference type="Pfam" id="PF00924"/>
    </source>
</evidence>
<feature type="transmembrane region" description="Helical" evidence="7">
    <location>
        <begin position="113"/>
        <end position="142"/>
    </location>
</feature>
<reference evidence="11 12" key="1">
    <citation type="submission" date="2019-02" db="EMBL/GenBank/DDBJ databases">
        <title>Deep-cultivation of Planctomycetes and their phenomic and genomic characterization uncovers novel biology.</title>
        <authorList>
            <person name="Wiegand S."/>
            <person name="Jogler M."/>
            <person name="Boedeker C."/>
            <person name="Pinto D."/>
            <person name="Vollmers J."/>
            <person name="Rivas-Marin E."/>
            <person name="Kohn T."/>
            <person name="Peeters S.H."/>
            <person name="Heuer A."/>
            <person name="Rast P."/>
            <person name="Oberbeckmann S."/>
            <person name="Bunk B."/>
            <person name="Jeske O."/>
            <person name="Meyerdierks A."/>
            <person name="Storesund J.E."/>
            <person name="Kallscheuer N."/>
            <person name="Luecker S."/>
            <person name="Lage O.M."/>
            <person name="Pohl T."/>
            <person name="Merkel B.J."/>
            <person name="Hornburger P."/>
            <person name="Mueller R.-W."/>
            <person name="Bruemmer F."/>
            <person name="Labrenz M."/>
            <person name="Spormann A.M."/>
            <person name="Op den Camp H."/>
            <person name="Overmann J."/>
            <person name="Amann R."/>
            <person name="Jetten M.S.M."/>
            <person name="Mascher T."/>
            <person name="Medema M.H."/>
            <person name="Devos D.P."/>
            <person name="Kaster A.-K."/>
            <person name="Ovreas L."/>
            <person name="Rohde M."/>
            <person name="Galperin M.Y."/>
            <person name="Jogler C."/>
        </authorList>
    </citation>
    <scope>NUCLEOTIDE SEQUENCE [LARGE SCALE GENOMIC DNA]</scope>
    <source>
        <strain evidence="11 12">Mal48</strain>
    </source>
</reference>
<feature type="domain" description="Mechanosensitive ion channel transmembrane helices 2/3" evidence="10">
    <location>
        <begin position="86"/>
        <end position="127"/>
    </location>
</feature>
<dbReference type="KEGG" id="tpol:Mal48_07790"/>
<dbReference type="InterPro" id="IPR006685">
    <property type="entry name" value="MscS_channel_2nd"/>
</dbReference>
<keyword evidence="4 7" id="KW-0812">Transmembrane</keyword>
<gene>
    <name evidence="11" type="primary">mscS</name>
    <name evidence="11" type="ORF">Mal48_07790</name>
</gene>
<feature type="domain" description="Mechanosensitive ion channel MscS" evidence="8">
    <location>
        <begin position="129"/>
        <end position="194"/>
    </location>
</feature>
<evidence type="ECO:0000256" key="7">
    <source>
        <dbReference type="SAM" id="Phobius"/>
    </source>
</evidence>